<evidence type="ECO:0000313" key="1">
    <source>
        <dbReference type="EMBL" id="CAD8079701.1"/>
    </source>
</evidence>
<dbReference type="AlphaFoldDB" id="A0A8S1MMQ1"/>
<protein>
    <recommendedName>
        <fullName evidence="3">RING-type domain-containing protein</fullName>
    </recommendedName>
</protein>
<reference evidence="1" key="1">
    <citation type="submission" date="2021-01" db="EMBL/GenBank/DDBJ databases">
        <authorList>
            <consortium name="Genoscope - CEA"/>
            <person name="William W."/>
        </authorList>
    </citation>
    <scope>NUCLEOTIDE SEQUENCE</scope>
</reference>
<dbReference type="OMA" id="KYFCCGT"/>
<name>A0A8S1MMQ1_PARPR</name>
<accession>A0A8S1MMQ1</accession>
<gene>
    <name evidence="1" type="ORF">PPRIM_AZ9-3.1.T0620157</name>
</gene>
<dbReference type="EMBL" id="CAJJDM010000063">
    <property type="protein sequence ID" value="CAD8079701.1"/>
    <property type="molecule type" value="Genomic_DNA"/>
</dbReference>
<keyword evidence="2" id="KW-1185">Reference proteome</keyword>
<proteinExistence type="predicted"/>
<sequence>MAKNRKVSFFQKYFCCGTQSDIQEPKTAPNTYIITTTFCEYLKLNKKDPSLYSLQLLDGYYQDKVKKIKTSHPLNDLIFSETLTQNTQLSCPICFKYFNYILSSCCCVNQICHICALEFQKPKCHFCQNEICTYIDADSKTQKIYTDSQGMQLLSLQLKQH</sequence>
<evidence type="ECO:0008006" key="3">
    <source>
        <dbReference type="Google" id="ProtNLM"/>
    </source>
</evidence>
<evidence type="ECO:0000313" key="2">
    <source>
        <dbReference type="Proteomes" id="UP000688137"/>
    </source>
</evidence>
<dbReference type="Proteomes" id="UP000688137">
    <property type="component" value="Unassembled WGS sequence"/>
</dbReference>
<comment type="caution">
    <text evidence="1">The sequence shown here is derived from an EMBL/GenBank/DDBJ whole genome shotgun (WGS) entry which is preliminary data.</text>
</comment>
<organism evidence="1 2">
    <name type="scientific">Paramecium primaurelia</name>
    <dbReference type="NCBI Taxonomy" id="5886"/>
    <lineage>
        <taxon>Eukaryota</taxon>
        <taxon>Sar</taxon>
        <taxon>Alveolata</taxon>
        <taxon>Ciliophora</taxon>
        <taxon>Intramacronucleata</taxon>
        <taxon>Oligohymenophorea</taxon>
        <taxon>Peniculida</taxon>
        <taxon>Parameciidae</taxon>
        <taxon>Paramecium</taxon>
    </lineage>
</organism>